<dbReference type="Gene3D" id="1.10.287.1080">
    <property type="entry name" value="MazG-like"/>
    <property type="match status" value="2"/>
</dbReference>
<reference evidence="4" key="1">
    <citation type="journal article" date="2019" name="Int. J. Syst. Evol. Microbiol.">
        <title>The Global Catalogue of Microorganisms (GCM) 10K type strain sequencing project: providing services to taxonomists for standard genome sequencing and annotation.</title>
        <authorList>
            <consortium name="The Broad Institute Genomics Platform"/>
            <consortium name="The Broad Institute Genome Sequencing Center for Infectious Disease"/>
            <person name="Wu L."/>
            <person name="Ma J."/>
        </authorList>
    </citation>
    <scope>NUCLEOTIDE SEQUENCE [LARGE SCALE GENOMIC DNA]</scope>
    <source>
        <strain evidence="4">JCM 17021</strain>
    </source>
</reference>
<dbReference type="NCBIfam" id="TIGR00444">
    <property type="entry name" value="mazG"/>
    <property type="match status" value="1"/>
</dbReference>
<evidence type="ECO:0000256" key="1">
    <source>
        <dbReference type="SAM" id="MobiDB-lite"/>
    </source>
</evidence>
<dbReference type="RefSeq" id="WP_345064316.1">
    <property type="nucleotide sequence ID" value="NZ_BAABCN010000002.1"/>
</dbReference>
<keyword evidence="4" id="KW-1185">Reference proteome</keyword>
<dbReference type="PANTHER" id="PTHR30522">
    <property type="entry name" value="NUCLEOSIDE TRIPHOSPHATE PYROPHOSPHOHYDROLASE"/>
    <property type="match status" value="1"/>
</dbReference>
<dbReference type="InterPro" id="IPR011551">
    <property type="entry name" value="NTP_PyrPHydrolase_MazG"/>
</dbReference>
<comment type="caution">
    <text evidence="3">The sequence shown here is derived from an EMBL/GenBank/DDBJ whole genome shotgun (WGS) entry which is preliminary data.</text>
</comment>
<sequence length="301" mass="30979">MTNPLFLAPPASAASAASVPAREPVAAPVATPVATPVETPDSATATSATPGSSAAPASTPSALDTLIDTVAQLRAPGGCPWDADQTHASLVQYLTEETHELIEAIESGSREEMLEELGDVLYQVLFHADIAAHTSGEDFDIQDVAAAMTQKMVGRHPHVFGDLTLDTADDVVAAWDDFKAQEKPHRTSVLDGIPQGMPALALADKVLGRAEKIGLIDAEAEPSMALGSEDELGPLLLAIVAAAKAQGLDAERALRAAVRDLQDEIRGAEAEMHGSDALGVEGAAGSDPFDAGVIGTPTNGD</sequence>
<dbReference type="Proteomes" id="UP001501803">
    <property type="component" value="Unassembled WGS sequence"/>
</dbReference>
<feature type="region of interest" description="Disordered" evidence="1">
    <location>
        <begin position="1"/>
        <end position="60"/>
    </location>
</feature>
<dbReference type="CDD" id="cd11528">
    <property type="entry name" value="NTP-PPase_MazG_Nterm"/>
    <property type="match status" value="1"/>
</dbReference>
<dbReference type="Pfam" id="PF03819">
    <property type="entry name" value="MazG"/>
    <property type="match status" value="1"/>
</dbReference>
<accession>A0ABP7KDU5</accession>
<gene>
    <name evidence="3" type="ORF">GCM10022381_15770</name>
</gene>
<proteinExistence type="predicted"/>
<dbReference type="InterPro" id="IPR048015">
    <property type="entry name" value="NTP-PPase_MazG-like_N"/>
</dbReference>
<evidence type="ECO:0000313" key="4">
    <source>
        <dbReference type="Proteomes" id="UP001501803"/>
    </source>
</evidence>
<evidence type="ECO:0000259" key="2">
    <source>
        <dbReference type="Pfam" id="PF03819"/>
    </source>
</evidence>
<feature type="compositionally biased region" description="Low complexity" evidence="1">
    <location>
        <begin position="8"/>
        <end position="60"/>
    </location>
</feature>
<dbReference type="InterPro" id="IPR004518">
    <property type="entry name" value="MazG-like_dom"/>
</dbReference>
<protein>
    <recommendedName>
        <fullName evidence="2">NTP pyrophosphohydrolase MazG-like domain-containing protein</fullName>
    </recommendedName>
</protein>
<dbReference type="SUPFAM" id="SSF101386">
    <property type="entry name" value="all-alpha NTP pyrophosphatases"/>
    <property type="match status" value="1"/>
</dbReference>
<name>A0ABP7KDU5_9MICO</name>
<feature type="domain" description="NTP pyrophosphohydrolase MazG-like" evidence="2">
    <location>
        <begin position="85"/>
        <end position="160"/>
    </location>
</feature>
<evidence type="ECO:0000313" key="3">
    <source>
        <dbReference type="EMBL" id="GAA3873667.1"/>
    </source>
</evidence>
<dbReference type="PANTHER" id="PTHR30522:SF0">
    <property type="entry name" value="NUCLEOSIDE TRIPHOSPHATE PYROPHOSPHOHYDROLASE"/>
    <property type="match status" value="1"/>
</dbReference>
<organism evidence="3 4">
    <name type="scientific">Leifsonia kafniensis</name>
    <dbReference type="NCBI Taxonomy" id="475957"/>
    <lineage>
        <taxon>Bacteria</taxon>
        <taxon>Bacillati</taxon>
        <taxon>Actinomycetota</taxon>
        <taxon>Actinomycetes</taxon>
        <taxon>Micrococcales</taxon>
        <taxon>Microbacteriaceae</taxon>
        <taxon>Leifsonia</taxon>
    </lineage>
</organism>
<dbReference type="EMBL" id="BAABCN010000002">
    <property type="protein sequence ID" value="GAA3873667.1"/>
    <property type="molecule type" value="Genomic_DNA"/>
</dbReference>